<feature type="domain" description="DUF1559" evidence="1">
    <location>
        <begin position="32"/>
        <end position="318"/>
    </location>
</feature>
<dbReference type="Pfam" id="PF07596">
    <property type="entry name" value="SBP_bac_10"/>
    <property type="match status" value="1"/>
</dbReference>
<dbReference type="InterPro" id="IPR012902">
    <property type="entry name" value="N_methyl_site"/>
</dbReference>
<dbReference type="KEGG" id="amuc:Pan181_20780"/>
<accession>A0A518AMD0</accession>
<dbReference type="SUPFAM" id="SSF54523">
    <property type="entry name" value="Pili subunits"/>
    <property type="match status" value="1"/>
</dbReference>
<gene>
    <name evidence="2" type="primary">xcpT_10</name>
    <name evidence="2" type="ORF">Pan181_20780</name>
</gene>
<sequence length="341" mass="37271">MVRTRSGFTLVELLVVIAIIGILVALLLPAVQSAREAARRNSCKNNLKQMGLALLNYENAYGVLPGGQTDSSLYYSVNTQILPYMEQGTTHDRIEFDKFIYDTSSANPTIAQVQPEVYLCPSDPQQGGNAYSWSGSSGSTFMGWTNYHSNAGSWVRLGGWDGVFGPMNDTAGKPAFKPLRLARVVDGTSNTVAFAEVANGLAPDIASGTGTGDPIADCFEFGSPPSGKLAAVQNQFLEKDWRTAAVPWSGEWRFRGYPWVEGTMWRTWYNHLLPPNSVCWRPDSWWEIVSPASSYHAGVVNAVKLDGSVDSVPEDIDPIVWTDMGTRDGLPPEPQTTGPRR</sequence>
<dbReference type="InterPro" id="IPR011453">
    <property type="entry name" value="DUF1559"/>
</dbReference>
<dbReference type="AlphaFoldDB" id="A0A518AMD0"/>
<dbReference type="NCBIfam" id="TIGR02532">
    <property type="entry name" value="IV_pilin_GFxxxE"/>
    <property type="match status" value="1"/>
</dbReference>
<keyword evidence="3" id="KW-1185">Reference proteome</keyword>
<evidence type="ECO:0000259" key="1">
    <source>
        <dbReference type="Pfam" id="PF07596"/>
    </source>
</evidence>
<dbReference type="InterPro" id="IPR045584">
    <property type="entry name" value="Pilin-like"/>
</dbReference>
<evidence type="ECO:0000313" key="2">
    <source>
        <dbReference type="EMBL" id="QDU55881.1"/>
    </source>
</evidence>
<name>A0A518AMD0_9BACT</name>
<dbReference type="Proteomes" id="UP000315750">
    <property type="component" value="Chromosome"/>
</dbReference>
<proteinExistence type="predicted"/>
<dbReference type="PANTHER" id="PTHR30093">
    <property type="entry name" value="GENERAL SECRETION PATHWAY PROTEIN G"/>
    <property type="match status" value="1"/>
</dbReference>
<dbReference type="PANTHER" id="PTHR30093:SF2">
    <property type="entry name" value="TYPE II SECRETION SYSTEM PROTEIN H"/>
    <property type="match status" value="1"/>
</dbReference>
<reference evidence="2 3" key="1">
    <citation type="submission" date="2019-02" db="EMBL/GenBank/DDBJ databases">
        <title>Deep-cultivation of Planctomycetes and their phenomic and genomic characterization uncovers novel biology.</title>
        <authorList>
            <person name="Wiegand S."/>
            <person name="Jogler M."/>
            <person name="Boedeker C."/>
            <person name="Pinto D."/>
            <person name="Vollmers J."/>
            <person name="Rivas-Marin E."/>
            <person name="Kohn T."/>
            <person name="Peeters S.H."/>
            <person name="Heuer A."/>
            <person name="Rast P."/>
            <person name="Oberbeckmann S."/>
            <person name="Bunk B."/>
            <person name="Jeske O."/>
            <person name="Meyerdierks A."/>
            <person name="Storesund J.E."/>
            <person name="Kallscheuer N."/>
            <person name="Luecker S."/>
            <person name="Lage O.M."/>
            <person name="Pohl T."/>
            <person name="Merkel B.J."/>
            <person name="Hornburger P."/>
            <person name="Mueller R.-W."/>
            <person name="Bruemmer F."/>
            <person name="Labrenz M."/>
            <person name="Spormann A.M."/>
            <person name="Op den Camp H."/>
            <person name="Overmann J."/>
            <person name="Amann R."/>
            <person name="Jetten M.S.M."/>
            <person name="Mascher T."/>
            <person name="Medema M.H."/>
            <person name="Devos D.P."/>
            <person name="Kaster A.-K."/>
            <person name="Ovreas L."/>
            <person name="Rohde M."/>
            <person name="Galperin M.Y."/>
            <person name="Jogler C."/>
        </authorList>
    </citation>
    <scope>NUCLEOTIDE SEQUENCE [LARGE SCALE GENOMIC DNA]</scope>
    <source>
        <strain evidence="2 3">Pan181</strain>
    </source>
</reference>
<dbReference type="EMBL" id="CP036278">
    <property type="protein sequence ID" value="QDU55881.1"/>
    <property type="molecule type" value="Genomic_DNA"/>
</dbReference>
<protein>
    <submittedName>
        <fullName evidence="2">Type II secretion system protein G</fullName>
    </submittedName>
</protein>
<dbReference type="Gene3D" id="3.30.700.10">
    <property type="entry name" value="Glycoprotein, Type 4 Pilin"/>
    <property type="match status" value="1"/>
</dbReference>
<evidence type="ECO:0000313" key="3">
    <source>
        <dbReference type="Proteomes" id="UP000315750"/>
    </source>
</evidence>
<organism evidence="2 3">
    <name type="scientific">Aeoliella mucimassa</name>
    <dbReference type="NCBI Taxonomy" id="2527972"/>
    <lineage>
        <taxon>Bacteria</taxon>
        <taxon>Pseudomonadati</taxon>
        <taxon>Planctomycetota</taxon>
        <taxon>Planctomycetia</taxon>
        <taxon>Pirellulales</taxon>
        <taxon>Lacipirellulaceae</taxon>
        <taxon>Aeoliella</taxon>
    </lineage>
</organism>
<dbReference type="RefSeq" id="WP_261342249.1">
    <property type="nucleotide sequence ID" value="NZ_CP036278.1"/>
</dbReference>
<dbReference type="PROSITE" id="PS00409">
    <property type="entry name" value="PROKAR_NTER_METHYL"/>
    <property type="match status" value="1"/>
</dbReference>
<dbReference type="Pfam" id="PF07963">
    <property type="entry name" value="N_methyl"/>
    <property type="match status" value="1"/>
</dbReference>